<evidence type="ECO:0008006" key="3">
    <source>
        <dbReference type="Google" id="ProtNLM"/>
    </source>
</evidence>
<evidence type="ECO:0000313" key="2">
    <source>
        <dbReference type="Proteomes" id="UP000292235"/>
    </source>
</evidence>
<gene>
    <name evidence="1" type="ORF">EKD16_22735</name>
</gene>
<reference evidence="1 2" key="1">
    <citation type="submission" date="2019-02" db="EMBL/GenBank/DDBJ databases">
        <authorList>
            <person name="Khodamoradi S."/>
            <person name="Hahnke R.L."/>
            <person name="Kaempfer P."/>
            <person name="Schumann P."/>
            <person name="Rohde M."/>
            <person name="Steinert M."/>
            <person name="Luzhetskyy A."/>
            <person name="Wink J."/>
            <person name="Ruckert C."/>
        </authorList>
    </citation>
    <scope>NUCLEOTIDE SEQUENCE [LARGE SCALE GENOMIC DNA]</scope>
    <source>
        <strain evidence="1 2">M2</strain>
    </source>
</reference>
<dbReference type="KEGG" id="strr:EKD16_22735"/>
<proteinExistence type="predicted"/>
<dbReference type="Proteomes" id="UP000292235">
    <property type="component" value="Chromosome"/>
</dbReference>
<dbReference type="AlphaFoldDB" id="A0A4P6Q7E9"/>
<sequence length="83" mass="9309">MLGEASAMIDDMAGDDAEPPPSVYWYTPTFFRMNIGLTHFTLGDMTAAVDYLSAGLADLRDDHKATEWAREYWEVLSQARAFS</sequence>
<keyword evidence="2" id="KW-1185">Reference proteome</keyword>
<organism evidence="1 2">
    <name type="scientific">Streptomonospora litoralis</name>
    <dbReference type="NCBI Taxonomy" id="2498135"/>
    <lineage>
        <taxon>Bacteria</taxon>
        <taxon>Bacillati</taxon>
        <taxon>Actinomycetota</taxon>
        <taxon>Actinomycetes</taxon>
        <taxon>Streptosporangiales</taxon>
        <taxon>Nocardiopsidaceae</taxon>
        <taxon>Streptomonospora</taxon>
    </lineage>
</organism>
<dbReference type="EMBL" id="CP036455">
    <property type="protein sequence ID" value="QBI56300.1"/>
    <property type="molecule type" value="Genomic_DNA"/>
</dbReference>
<protein>
    <recommendedName>
        <fullName evidence="3">Tetratricopeptide repeat protein</fullName>
    </recommendedName>
</protein>
<name>A0A4P6Q7E9_9ACTN</name>
<evidence type="ECO:0000313" key="1">
    <source>
        <dbReference type="EMBL" id="QBI56300.1"/>
    </source>
</evidence>
<accession>A0A4P6Q7E9</accession>